<dbReference type="SFLD" id="SFLDG01136">
    <property type="entry name" value="C1.6:_Phosphoserine_Phosphatas"/>
    <property type="match status" value="1"/>
</dbReference>
<evidence type="ECO:0000256" key="2">
    <source>
        <dbReference type="ARBA" id="ARBA00005135"/>
    </source>
</evidence>
<dbReference type="Pfam" id="PF12710">
    <property type="entry name" value="HAD"/>
    <property type="match status" value="1"/>
</dbReference>
<dbReference type="Gene3D" id="3.40.50.1000">
    <property type="entry name" value="HAD superfamily/HAD-like"/>
    <property type="match status" value="1"/>
</dbReference>
<dbReference type="GO" id="GO:0036424">
    <property type="term" value="F:L-phosphoserine phosphatase activity"/>
    <property type="evidence" value="ECO:0007669"/>
    <property type="project" value="InterPro"/>
</dbReference>
<comment type="catalytic activity">
    <reaction evidence="13">
        <text>O-phospho-D-serine + H2O = D-serine + phosphate</text>
        <dbReference type="Rhea" id="RHEA:24873"/>
        <dbReference type="ChEBI" id="CHEBI:15377"/>
        <dbReference type="ChEBI" id="CHEBI:35247"/>
        <dbReference type="ChEBI" id="CHEBI:43474"/>
        <dbReference type="ChEBI" id="CHEBI:58680"/>
        <dbReference type="EC" id="3.1.3.3"/>
    </reaction>
</comment>
<evidence type="ECO:0000256" key="1">
    <source>
        <dbReference type="ARBA" id="ARBA00001946"/>
    </source>
</evidence>
<dbReference type="GO" id="GO:0000287">
    <property type="term" value="F:magnesium ion binding"/>
    <property type="evidence" value="ECO:0007669"/>
    <property type="project" value="TreeGrafter"/>
</dbReference>
<evidence type="ECO:0000256" key="10">
    <source>
        <dbReference type="ARBA" id="ARBA00023299"/>
    </source>
</evidence>
<evidence type="ECO:0000256" key="13">
    <source>
        <dbReference type="ARBA" id="ARBA00048523"/>
    </source>
</evidence>
<gene>
    <name evidence="15" type="primary">serB</name>
    <name evidence="15" type="ORF">DK847_14990</name>
</gene>
<dbReference type="EC" id="3.1.3.3" evidence="4"/>
<dbReference type="InterPro" id="IPR036412">
    <property type="entry name" value="HAD-like_sf"/>
</dbReference>
<dbReference type="EMBL" id="QKVK01000007">
    <property type="protein sequence ID" value="PZF75958.1"/>
    <property type="molecule type" value="Genomic_DNA"/>
</dbReference>
<feature type="active site" description="Nucleophile" evidence="14">
    <location>
        <position position="79"/>
    </location>
</feature>
<dbReference type="Proteomes" id="UP000248795">
    <property type="component" value="Unassembled WGS sequence"/>
</dbReference>
<feature type="active site" description="Proton donor" evidence="14">
    <location>
        <position position="81"/>
    </location>
</feature>
<dbReference type="InterPro" id="IPR023214">
    <property type="entry name" value="HAD_sf"/>
</dbReference>
<evidence type="ECO:0000256" key="6">
    <source>
        <dbReference type="ARBA" id="ARBA00022605"/>
    </source>
</evidence>
<dbReference type="AlphaFoldDB" id="A0A2W2B7C7"/>
<evidence type="ECO:0000256" key="7">
    <source>
        <dbReference type="ARBA" id="ARBA00022723"/>
    </source>
</evidence>
<dbReference type="SFLD" id="SFLDF00029">
    <property type="entry name" value="phosphoserine_phosphatase"/>
    <property type="match status" value="1"/>
</dbReference>
<dbReference type="InterPro" id="IPR050582">
    <property type="entry name" value="HAD-like_SerB"/>
</dbReference>
<dbReference type="NCBIfam" id="TIGR01488">
    <property type="entry name" value="HAD-SF-IB"/>
    <property type="match status" value="1"/>
</dbReference>
<dbReference type="GO" id="GO:0005737">
    <property type="term" value="C:cytoplasm"/>
    <property type="evidence" value="ECO:0007669"/>
    <property type="project" value="TreeGrafter"/>
</dbReference>
<dbReference type="NCBIfam" id="TIGR00338">
    <property type="entry name" value="serB"/>
    <property type="match status" value="1"/>
</dbReference>
<evidence type="ECO:0000256" key="5">
    <source>
        <dbReference type="ARBA" id="ARBA00015196"/>
    </source>
</evidence>
<comment type="caution">
    <text evidence="15">The sequence shown here is derived from an EMBL/GenBank/DDBJ whole genome shotgun (WGS) entry which is preliminary data.</text>
</comment>
<sequence length="288" mass="30493">MESVLVLIAAPGSGAINANITEMLRDFGAGMPRWLETSEALEVADFAARPQFTEAIAALPVDANVVPAENRRKRLLIADMDSTMIEQECIDELGVMAGIGEHIKAITARAMRGELDFEGALTERVKLLKGLPASIIDQILRERISFMAGGRALIATMKAHGAYTALVSGGFTPFTAKVAAALGFDENQANELITADGVLTGEVGRPILGQQAKLEALQRISARLGIATGDALAVGDGANDLAMLGAAGMGVALHAKPQVQAQARYRVNHGDLTALLYLQGYRKAEFVR</sequence>
<proteinExistence type="inferred from homology"/>
<evidence type="ECO:0000313" key="16">
    <source>
        <dbReference type="Proteomes" id="UP000248795"/>
    </source>
</evidence>
<dbReference type="InterPro" id="IPR004469">
    <property type="entry name" value="PSP"/>
</dbReference>
<keyword evidence="9" id="KW-0460">Magnesium</keyword>
<dbReference type="SFLD" id="SFLDS00003">
    <property type="entry name" value="Haloacid_Dehalogenase"/>
    <property type="match status" value="1"/>
</dbReference>
<dbReference type="GO" id="GO:0006564">
    <property type="term" value="P:L-serine biosynthetic process"/>
    <property type="evidence" value="ECO:0007669"/>
    <property type="project" value="UniProtKB-KW"/>
</dbReference>
<comment type="catalytic activity">
    <reaction evidence="12">
        <text>O-phospho-L-serine + H2O = L-serine + phosphate</text>
        <dbReference type="Rhea" id="RHEA:21208"/>
        <dbReference type="ChEBI" id="CHEBI:15377"/>
        <dbReference type="ChEBI" id="CHEBI:33384"/>
        <dbReference type="ChEBI" id="CHEBI:43474"/>
        <dbReference type="ChEBI" id="CHEBI:57524"/>
        <dbReference type="EC" id="3.1.3.3"/>
    </reaction>
</comment>
<keyword evidence="7" id="KW-0479">Metal-binding</keyword>
<keyword evidence="10" id="KW-0718">Serine biosynthesis</keyword>
<organism evidence="15 16">
    <name type="scientific">Aestuariivirga litoralis</name>
    <dbReference type="NCBI Taxonomy" id="2650924"/>
    <lineage>
        <taxon>Bacteria</taxon>
        <taxon>Pseudomonadati</taxon>
        <taxon>Pseudomonadota</taxon>
        <taxon>Alphaproteobacteria</taxon>
        <taxon>Hyphomicrobiales</taxon>
        <taxon>Aestuariivirgaceae</taxon>
        <taxon>Aestuariivirga</taxon>
    </lineage>
</organism>
<keyword evidence="6" id="KW-0028">Amino-acid biosynthesis</keyword>
<dbReference type="PANTHER" id="PTHR43344:SF2">
    <property type="entry name" value="PHOSPHOSERINE PHOSPHATASE"/>
    <property type="match status" value="1"/>
</dbReference>
<protein>
    <recommendedName>
        <fullName evidence="5">Phosphoserine phosphatase</fullName>
        <ecNumber evidence="4">3.1.3.3</ecNumber>
    </recommendedName>
    <alternativeName>
        <fullName evidence="11">O-phosphoserine phosphohydrolase</fullName>
    </alternativeName>
</protein>
<name>A0A2W2B7C7_9HYPH</name>
<dbReference type="SUPFAM" id="SSF56784">
    <property type="entry name" value="HAD-like"/>
    <property type="match status" value="1"/>
</dbReference>
<evidence type="ECO:0000256" key="12">
    <source>
        <dbReference type="ARBA" id="ARBA00048138"/>
    </source>
</evidence>
<reference evidence="16" key="1">
    <citation type="submission" date="2018-06" db="EMBL/GenBank/DDBJ databases">
        <title>Aestuariibacter litoralis strain KCTC 52945T.</title>
        <authorList>
            <person name="Li X."/>
            <person name="Salam N."/>
            <person name="Li J.-L."/>
            <person name="Chen Y.-M."/>
            <person name="Yang Z.-W."/>
            <person name="Zhang L.-Y."/>
            <person name="Han M.-X."/>
            <person name="Xiao M."/>
            <person name="Li W.-J."/>
        </authorList>
    </citation>
    <scope>NUCLEOTIDE SEQUENCE [LARGE SCALE GENOMIC DNA]</scope>
    <source>
        <strain evidence="16">KCTC 52945</strain>
    </source>
</reference>
<evidence type="ECO:0000256" key="4">
    <source>
        <dbReference type="ARBA" id="ARBA00012640"/>
    </source>
</evidence>
<evidence type="ECO:0000256" key="3">
    <source>
        <dbReference type="ARBA" id="ARBA00009184"/>
    </source>
</evidence>
<accession>A0A2W2B7C7</accession>
<evidence type="ECO:0000256" key="8">
    <source>
        <dbReference type="ARBA" id="ARBA00022801"/>
    </source>
</evidence>
<comment type="cofactor">
    <cofactor evidence="1">
        <name>Mg(2+)</name>
        <dbReference type="ChEBI" id="CHEBI:18420"/>
    </cofactor>
</comment>
<dbReference type="PANTHER" id="PTHR43344">
    <property type="entry name" value="PHOSPHOSERINE PHOSPHATASE"/>
    <property type="match status" value="1"/>
</dbReference>
<evidence type="ECO:0000256" key="9">
    <source>
        <dbReference type="ARBA" id="ARBA00022842"/>
    </source>
</evidence>
<comment type="similarity">
    <text evidence="3">Belongs to the HAD-like hydrolase superfamily. SerB family.</text>
</comment>
<evidence type="ECO:0000313" key="15">
    <source>
        <dbReference type="EMBL" id="PZF75958.1"/>
    </source>
</evidence>
<keyword evidence="8" id="KW-0378">Hydrolase</keyword>
<evidence type="ECO:0000256" key="11">
    <source>
        <dbReference type="ARBA" id="ARBA00031693"/>
    </source>
</evidence>
<dbReference type="UniPathway" id="UPA00135">
    <property type="reaction ID" value="UER00198"/>
</dbReference>
<dbReference type="RefSeq" id="WP_111199342.1">
    <property type="nucleotide sequence ID" value="NZ_QKVK01000007.1"/>
</dbReference>
<keyword evidence="16" id="KW-1185">Reference proteome</keyword>
<dbReference type="CDD" id="cd07500">
    <property type="entry name" value="HAD_PSP"/>
    <property type="match status" value="1"/>
</dbReference>
<dbReference type="SFLD" id="SFLDG01137">
    <property type="entry name" value="C1.6.1:_Phosphoserine_Phosphat"/>
    <property type="match status" value="1"/>
</dbReference>
<evidence type="ECO:0000256" key="14">
    <source>
        <dbReference type="PIRSR" id="PIRSR604469-1"/>
    </source>
</evidence>
<comment type="pathway">
    <text evidence="2">Amino-acid biosynthesis; L-serine biosynthesis; L-serine from 3-phospho-D-glycerate: step 3/3.</text>
</comment>